<organism evidence="1 2">
    <name type="scientific">Lactuca virosa</name>
    <dbReference type="NCBI Taxonomy" id="75947"/>
    <lineage>
        <taxon>Eukaryota</taxon>
        <taxon>Viridiplantae</taxon>
        <taxon>Streptophyta</taxon>
        <taxon>Embryophyta</taxon>
        <taxon>Tracheophyta</taxon>
        <taxon>Spermatophyta</taxon>
        <taxon>Magnoliopsida</taxon>
        <taxon>eudicotyledons</taxon>
        <taxon>Gunneridae</taxon>
        <taxon>Pentapetalae</taxon>
        <taxon>asterids</taxon>
        <taxon>campanulids</taxon>
        <taxon>Asterales</taxon>
        <taxon>Asteraceae</taxon>
        <taxon>Cichorioideae</taxon>
        <taxon>Cichorieae</taxon>
        <taxon>Lactucinae</taxon>
        <taxon>Lactuca</taxon>
    </lineage>
</organism>
<evidence type="ECO:0000313" key="1">
    <source>
        <dbReference type="EMBL" id="CAH1421725.1"/>
    </source>
</evidence>
<reference evidence="1 2" key="1">
    <citation type="submission" date="2022-01" db="EMBL/GenBank/DDBJ databases">
        <authorList>
            <person name="Xiong W."/>
            <person name="Schranz E."/>
        </authorList>
    </citation>
    <scope>NUCLEOTIDE SEQUENCE [LARGE SCALE GENOMIC DNA]</scope>
</reference>
<evidence type="ECO:0000313" key="2">
    <source>
        <dbReference type="Proteomes" id="UP001157418"/>
    </source>
</evidence>
<dbReference type="EMBL" id="CAKMRJ010001112">
    <property type="protein sequence ID" value="CAH1421725.1"/>
    <property type="molecule type" value="Genomic_DNA"/>
</dbReference>
<name>A0AAU9MII2_9ASTR</name>
<gene>
    <name evidence="1" type="ORF">LVIROSA_LOCUS9109</name>
</gene>
<protein>
    <submittedName>
        <fullName evidence="1">Uncharacterized protein</fullName>
    </submittedName>
</protein>
<comment type="caution">
    <text evidence="1">The sequence shown here is derived from an EMBL/GenBank/DDBJ whole genome shotgun (WGS) entry which is preliminary data.</text>
</comment>
<accession>A0AAU9MII2</accession>
<dbReference type="AlphaFoldDB" id="A0AAU9MII2"/>
<proteinExistence type="predicted"/>
<dbReference type="Proteomes" id="UP001157418">
    <property type="component" value="Unassembled WGS sequence"/>
</dbReference>
<sequence>MWVQAACVVVTTLLQIQKEDGTSKEYPLGDALEATKNTLIQGSTKLLLDFYVVLDEELGLILKLGDMMIGWIHEGF</sequence>
<keyword evidence="2" id="KW-1185">Reference proteome</keyword>